<reference evidence="3 4" key="1">
    <citation type="submission" date="2018-06" db="EMBL/GenBank/DDBJ databases">
        <title>Whole genome sequencing of four bacterial strains from South Shetland trench revealing bio-synthetic gene clusters.</title>
        <authorList>
            <person name="Abdel-Mageed W.M."/>
            <person name="Lehri B."/>
            <person name="Jarmusch S.A."/>
            <person name="Miranda K."/>
            <person name="Goodfellow M."/>
            <person name="Jaspars M."/>
            <person name="Karlyshev A.V."/>
        </authorList>
    </citation>
    <scope>NUCLEOTIDE SEQUENCE [LARGE SCALE GENOMIC DNA]</scope>
    <source>
        <strain evidence="3 4">SST2</strain>
    </source>
</reference>
<accession>A0A365PSQ6</accession>
<dbReference type="SUPFAM" id="SSF56801">
    <property type="entry name" value="Acetyl-CoA synthetase-like"/>
    <property type="match status" value="1"/>
</dbReference>
<dbReference type="GO" id="GO:0016874">
    <property type="term" value="F:ligase activity"/>
    <property type="evidence" value="ECO:0007669"/>
    <property type="project" value="UniProtKB-KW"/>
</dbReference>
<dbReference type="Pfam" id="PF14518">
    <property type="entry name" value="Haem_oxygenas_2"/>
    <property type="match status" value="1"/>
</dbReference>
<name>A0A365PSQ6_9GAMM</name>
<dbReference type="PANTHER" id="PTHR43767:SF8">
    <property type="entry name" value="LONG-CHAIN-FATTY-ACID--COA LIGASE"/>
    <property type="match status" value="1"/>
</dbReference>
<comment type="caution">
    <text evidence="3">The sequence shown here is derived from an EMBL/GenBank/DDBJ whole genome shotgun (WGS) entry which is preliminary data.</text>
</comment>
<sequence length="711" mass="77763">MQPAAERFWTTLDQHAGIALSEGPRQLSYAELRHEVAARAAQLQRLGVQRVALALDNGLEWALWDLALLRAGLVCVPLPGFFSPAQQEHVLNHAGIDCLIGAVSPLSERCGFRPTAGDLLQRQPDTVTPVPDGTLKITYTSGTTGQPKGVCLNAEAQLAVAESLRQASLPCDVRQHLCVLPLATLLENIAGLYAPLLAGARVELRPLAEIGFSGAAGFELQRLLATLQASQPHSLILLPQLLLALVSAAEQGVPLPASLRFIAVGGGRVAPQLLERAERLGLPLFEGYGLSECASVVCLNTPEARRIGTVGRPLPHVELRLADDGEVLVRGPHMLGYLGEPPLTGEWLATGDLGHFEDGFLILHGRKKHQFVTAYGRNVNPEWVEAELVQQAPIAQAWLHGEALAQNVAVLVPRRPELSDAELQAAVERVNAGLPDYARVHHWLRAAEAFRPDNGLATANGRLRRDALFSHYQTAINAFLFPDFEVRSMEFFDQLQQQTNSEREYLLGAPIIHAALAGTATRAQYIAFLTQAYHHVKHTVPLLMACGARLPERLEWLREAIAEYIEEEIGHQEWILNDIRACGGDTEAVRHGQPALPTELMVAYVYDRIARHNPASFFGMVNVLEGTSIALATQAAGVLQDKLELPAKAFSYLTSHGSLDLEHIEFFKKLMNRLENDADKAAVVHTARVVYRLYGDIFRSLSAPEHDHATA</sequence>
<dbReference type="InterPro" id="IPR016084">
    <property type="entry name" value="Haem_Oase-like_multi-hlx"/>
</dbReference>
<dbReference type="InterPro" id="IPR020845">
    <property type="entry name" value="AMP-binding_CS"/>
</dbReference>
<feature type="domain" description="AMP-dependent synthetase/ligase" evidence="2">
    <location>
        <begin position="18"/>
        <end position="337"/>
    </location>
</feature>
<organism evidence="3 4">
    <name type="scientific">Stutzerimonas zhaodongensis</name>
    <dbReference type="NCBI Taxonomy" id="1176257"/>
    <lineage>
        <taxon>Bacteria</taxon>
        <taxon>Pseudomonadati</taxon>
        <taxon>Pseudomonadota</taxon>
        <taxon>Gammaproteobacteria</taxon>
        <taxon>Pseudomonadales</taxon>
        <taxon>Pseudomonadaceae</taxon>
        <taxon>Stutzerimonas</taxon>
    </lineage>
</organism>
<evidence type="ECO:0000313" key="3">
    <source>
        <dbReference type="EMBL" id="RBA56344.1"/>
    </source>
</evidence>
<dbReference type="PANTHER" id="PTHR43767">
    <property type="entry name" value="LONG-CHAIN-FATTY-ACID--COA LIGASE"/>
    <property type="match status" value="1"/>
</dbReference>
<dbReference type="Gene3D" id="3.40.50.12780">
    <property type="entry name" value="N-terminal domain of ligase-like"/>
    <property type="match status" value="1"/>
</dbReference>
<evidence type="ECO:0000313" key="4">
    <source>
        <dbReference type="Proteomes" id="UP000252554"/>
    </source>
</evidence>
<dbReference type="InterPro" id="IPR042099">
    <property type="entry name" value="ANL_N_sf"/>
</dbReference>
<dbReference type="InterPro" id="IPR000873">
    <property type="entry name" value="AMP-dep_synth/lig_dom"/>
</dbReference>
<dbReference type="Proteomes" id="UP000252554">
    <property type="component" value="Unassembled WGS sequence"/>
</dbReference>
<dbReference type="Pfam" id="PF23562">
    <property type="entry name" value="AMP-binding_C_3"/>
    <property type="match status" value="1"/>
</dbReference>
<dbReference type="SUPFAM" id="SSF48613">
    <property type="entry name" value="Heme oxygenase-like"/>
    <property type="match status" value="1"/>
</dbReference>
<dbReference type="InterPro" id="IPR050237">
    <property type="entry name" value="ATP-dep_AMP-bd_enzyme"/>
</dbReference>
<dbReference type="PROSITE" id="PS00455">
    <property type="entry name" value="AMP_BINDING"/>
    <property type="match status" value="1"/>
</dbReference>
<dbReference type="AlphaFoldDB" id="A0A365PSQ6"/>
<protein>
    <submittedName>
        <fullName evidence="3">AMP-dependent synthetase</fullName>
    </submittedName>
</protein>
<gene>
    <name evidence="3" type="ORF">DQ403_14965</name>
</gene>
<dbReference type="EMBL" id="QNTV01000011">
    <property type="protein sequence ID" value="RBA56344.1"/>
    <property type="molecule type" value="Genomic_DNA"/>
</dbReference>
<dbReference type="Gene3D" id="1.20.910.10">
    <property type="entry name" value="Heme oxygenase-like"/>
    <property type="match status" value="1"/>
</dbReference>
<keyword evidence="1" id="KW-0436">Ligase</keyword>
<evidence type="ECO:0000259" key="2">
    <source>
        <dbReference type="Pfam" id="PF00501"/>
    </source>
</evidence>
<dbReference type="Pfam" id="PF00501">
    <property type="entry name" value="AMP-binding"/>
    <property type="match status" value="1"/>
</dbReference>
<proteinExistence type="predicted"/>
<evidence type="ECO:0000256" key="1">
    <source>
        <dbReference type="ARBA" id="ARBA00022598"/>
    </source>
</evidence>
<dbReference type="SMART" id="SM01236">
    <property type="entry name" value="Haem_oxygenase_2"/>
    <property type="match status" value="1"/>
</dbReference>